<dbReference type="GO" id="GO:0000813">
    <property type="term" value="C:ESCRT I complex"/>
    <property type="evidence" value="ECO:0007669"/>
    <property type="project" value="TreeGrafter"/>
</dbReference>
<feature type="domain" description="UEV" evidence="1">
    <location>
        <begin position="1"/>
        <end position="142"/>
    </location>
</feature>
<dbReference type="SUPFAM" id="SSF54495">
    <property type="entry name" value="UBC-like"/>
    <property type="match status" value="1"/>
</dbReference>
<reference evidence="2" key="1">
    <citation type="submission" date="2025-08" db="UniProtKB">
        <authorList>
            <consortium name="Ensembl"/>
        </authorList>
    </citation>
    <scope>IDENTIFICATION</scope>
</reference>
<reference evidence="2" key="2">
    <citation type="submission" date="2025-09" db="UniProtKB">
        <authorList>
            <consortium name="Ensembl"/>
        </authorList>
    </citation>
    <scope>IDENTIFICATION</scope>
</reference>
<gene>
    <name evidence="2" type="primary">zgc:123278</name>
</gene>
<dbReference type="Pfam" id="PF05743">
    <property type="entry name" value="UEV"/>
    <property type="match status" value="1"/>
</dbReference>
<dbReference type="Ensembl" id="ENSGMOT00000035946.1">
    <property type="protein sequence ID" value="ENSGMOP00000066901.1"/>
    <property type="gene ID" value="ENSGMOG00000035009.1"/>
</dbReference>
<organism evidence="2 3">
    <name type="scientific">Gadus morhua</name>
    <name type="common">Atlantic cod</name>
    <dbReference type="NCBI Taxonomy" id="8049"/>
    <lineage>
        <taxon>Eukaryota</taxon>
        <taxon>Metazoa</taxon>
        <taxon>Chordata</taxon>
        <taxon>Craniata</taxon>
        <taxon>Vertebrata</taxon>
        <taxon>Euteleostomi</taxon>
        <taxon>Actinopterygii</taxon>
        <taxon>Neopterygii</taxon>
        <taxon>Teleostei</taxon>
        <taxon>Neoteleostei</taxon>
        <taxon>Acanthomorphata</taxon>
        <taxon>Zeiogadaria</taxon>
        <taxon>Gadariae</taxon>
        <taxon>Gadiformes</taxon>
        <taxon>Gadoidei</taxon>
        <taxon>Gadidae</taxon>
        <taxon>Gadus</taxon>
    </lineage>
</organism>
<dbReference type="AlphaFoldDB" id="A0A8C5CT74"/>
<accession>A0A8C5CT74</accession>
<sequence length="190" mass="21718">MDSIKKLLPKTYFQRKRVAQEVYIVVTHYKNLMPVLDNYVFNDGRTNYLMSLSGTIPVMFKDTSYNIPVCLWLDESYPQTAPICYVKPTKDMVTVRGKHVDSNGEVMLPFLQEWSQETCDLVSLLQVISAVFGESPPVCVRPPQETAQETAQASCSLQFYRQAEGLDEDAQLFLTTEDDQPFHQDNETNC</sequence>
<dbReference type="InterPro" id="IPR016135">
    <property type="entry name" value="UBQ-conjugating_enzyme/RWD"/>
</dbReference>
<dbReference type="GO" id="GO:0043130">
    <property type="term" value="F:ubiquitin binding"/>
    <property type="evidence" value="ECO:0007669"/>
    <property type="project" value="TreeGrafter"/>
</dbReference>
<name>A0A8C5CT74_GADMO</name>
<dbReference type="CDD" id="cd11685">
    <property type="entry name" value="UEV_TSG101-like"/>
    <property type="match status" value="1"/>
</dbReference>
<evidence type="ECO:0000259" key="1">
    <source>
        <dbReference type="PROSITE" id="PS51322"/>
    </source>
</evidence>
<dbReference type="OrthoDB" id="306304at2759"/>
<evidence type="ECO:0000313" key="3">
    <source>
        <dbReference type="Proteomes" id="UP000694546"/>
    </source>
</evidence>
<dbReference type="PROSITE" id="PS51322">
    <property type="entry name" value="UEV"/>
    <property type="match status" value="1"/>
</dbReference>
<keyword evidence="3" id="KW-1185">Reference proteome</keyword>
<proteinExistence type="predicted"/>
<dbReference type="OMA" id="PFQQENE"/>
<dbReference type="Gene3D" id="3.10.110.10">
    <property type="entry name" value="Ubiquitin Conjugating Enzyme"/>
    <property type="match status" value="1"/>
</dbReference>
<dbReference type="GO" id="GO:0015031">
    <property type="term" value="P:protein transport"/>
    <property type="evidence" value="ECO:0007669"/>
    <property type="project" value="InterPro"/>
</dbReference>
<dbReference type="InterPro" id="IPR052070">
    <property type="entry name" value="ESCRT-I_UEV_domain"/>
</dbReference>
<dbReference type="PANTHER" id="PTHR23306:SF25">
    <property type="entry name" value="TUMOR SUSCEPTIBILITY GENE 101 PROTEIN"/>
    <property type="match status" value="1"/>
</dbReference>
<dbReference type="PANTHER" id="PTHR23306">
    <property type="entry name" value="TUMOR SUSCEPTIBILITY GENE 101 PROTEIN-RELATED"/>
    <property type="match status" value="1"/>
</dbReference>
<protein>
    <recommendedName>
        <fullName evidence="1">UEV domain-containing protein</fullName>
    </recommendedName>
</protein>
<dbReference type="GeneTree" id="ENSGT00940000153903"/>
<evidence type="ECO:0000313" key="2">
    <source>
        <dbReference type="Ensembl" id="ENSGMOP00000066901.1"/>
    </source>
</evidence>
<dbReference type="Proteomes" id="UP000694546">
    <property type="component" value="Chromosome 16"/>
</dbReference>
<dbReference type="InterPro" id="IPR008883">
    <property type="entry name" value="UEV_N"/>
</dbReference>
<dbReference type="GO" id="GO:0008333">
    <property type="term" value="P:endosome to lysosome transport"/>
    <property type="evidence" value="ECO:0007669"/>
    <property type="project" value="TreeGrafter"/>
</dbReference>